<protein>
    <submittedName>
        <fullName evidence="1">Uncharacterized protein</fullName>
    </submittedName>
</protein>
<organism evidence="1 2">
    <name type="scientific">Hymenobacter metallicola</name>
    <dbReference type="NCBI Taxonomy" id="2563114"/>
    <lineage>
        <taxon>Bacteria</taxon>
        <taxon>Pseudomonadati</taxon>
        <taxon>Bacteroidota</taxon>
        <taxon>Cytophagia</taxon>
        <taxon>Cytophagales</taxon>
        <taxon>Hymenobacteraceae</taxon>
        <taxon>Hymenobacter</taxon>
    </lineage>
</organism>
<gene>
    <name evidence="1" type="ORF">E5K02_07930</name>
</gene>
<keyword evidence="2" id="KW-1185">Reference proteome</keyword>
<proteinExistence type="predicted"/>
<dbReference type="Proteomes" id="UP000298471">
    <property type="component" value="Unassembled WGS sequence"/>
</dbReference>
<comment type="caution">
    <text evidence="1">The sequence shown here is derived from an EMBL/GenBank/DDBJ whole genome shotgun (WGS) entry which is preliminary data.</text>
</comment>
<name>A0A4Z0QK28_9BACT</name>
<sequence length="65" mass="7783">MTLPQQSQYLDKALPYIAPLEEYYKTFPEREDDSQDMINYHHAMRLMIGNFNRARMLNHEVQHAA</sequence>
<dbReference type="EMBL" id="SRMB01000001">
    <property type="protein sequence ID" value="TGE29371.1"/>
    <property type="molecule type" value="Genomic_DNA"/>
</dbReference>
<reference evidence="1 2" key="1">
    <citation type="submission" date="2019-04" db="EMBL/GenBank/DDBJ databases">
        <authorList>
            <person name="Feng G."/>
            <person name="Zhang J."/>
            <person name="Zhu H."/>
        </authorList>
    </citation>
    <scope>NUCLEOTIDE SEQUENCE [LARGE SCALE GENOMIC DNA]</scope>
    <source>
        <strain evidence="1 2">9PBR-1</strain>
    </source>
</reference>
<dbReference type="AlphaFoldDB" id="A0A4Z0QK28"/>
<dbReference type="OrthoDB" id="9925168at2"/>
<evidence type="ECO:0000313" key="1">
    <source>
        <dbReference type="EMBL" id="TGE29371.1"/>
    </source>
</evidence>
<accession>A0A4Z0QK28</accession>
<dbReference type="RefSeq" id="WP_135393746.1">
    <property type="nucleotide sequence ID" value="NZ_SRMB01000001.1"/>
</dbReference>
<evidence type="ECO:0000313" key="2">
    <source>
        <dbReference type="Proteomes" id="UP000298471"/>
    </source>
</evidence>